<feature type="transmembrane region" description="Helical" evidence="7">
    <location>
        <begin position="143"/>
        <end position="162"/>
    </location>
</feature>
<keyword evidence="5 7" id="KW-1133">Transmembrane helix</keyword>
<reference evidence="9 10" key="1">
    <citation type="submission" date="2023-01" db="EMBL/GenBank/DDBJ databases">
        <title>Analysis of 21 Apiospora genomes using comparative genomics revels a genus with tremendous synthesis potential of carbohydrate active enzymes and secondary metabolites.</title>
        <authorList>
            <person name="Sorensen T."/>
        </authorList>
    </citation>
    <scope>NUCLEOTIDE SEQUENCE [LARGE SCALE GENOMIC DNA]</scope>
    <source>
        <strain evidence="9 10">CBS 83171</strain>
    </source>
</reference>
<name>A0ABR1WPQ0_9PEZI</name>
<dbReference type="PANTHER" id="PTHR23501">
    <property type="entry name" value="MAJOR FACILITATOR SUPERFAMILY"/>
    <property type="match status" value="1"/>
</dbReference>
<accession>A0ABR1WPQ0</accession>
<comment type="caution">
    <text evidence="9">The sequence shown here is derived from an EMBL/GenBank/DDBJ whole genome shotgun (WGS) entry which is preliminary data.</text>
</comment>
<feature type="signal peptide" evidence="8">
    <location>
        <begin position="1"/>
        <end position="23"/>
    </location>
</feature>
<dbReference type="Proteomes" id="UP001446871">
    <property type="component" value="Unassembled WGS sequence"/>
</dbReference>
<evidence type="ECO:0000256" key="5">
    <source>
        <dbReference type="ARBA" id="ARBA00022989"/>
    </source>
</evidence>
<feature type="chain" id="PRO_5045044627" evidence="8">
    <location>
        <begin position="24"/>
        <end position="177"/>
    </location>
</feature>
<evidence type="ECO:0000313" key="9">
    <source>
        <dbReference type="EMBL" id="KAK8084064.1"/>
    </source>
</evidence>
<comment type="subcellular location">
    <subcellularLocation>
        <location evidence="1">Membrane</location>
        <topology evidence="1">Multi-pass membrane protein</topology>
    </subcellularLocation>
</comment>
<feature type="transmembrane region" description="Helical" evidence="7">
    <location>
        <begin position="68"/>
        <end position="89"/>
    </location>
</feature>
<keyword evidence="3" id="KW-0813">Transport</keyword>
<evidence type="ECO:0000256" key="1">
    <source>
        <dbReference type="ARBA" id="ARBA00004141"/>
    </source>
</evidence>
<evidence type="ECO:0000256" key="6">
    <source>
        <dbReference type="ARBA" id="ARBA00023136"/>
    </source>
</evidence>
<dbReference type="EMBL" id="JAQQWM010000001">
    <property type="protein sequence ID" value="KAK8084064.1"/>
    <property type="molecule type" value="Genomic_DNA"/>
</dbReference>
<evidence type="ECO:0000256" key="3">
    <source>
        <dbReference type="ARBA" id="ARBA00022448"/>
    </source>
</evidence>
<keyword evidence="4 7" id="KW-0812">Transmembrane</keyword>
<sequence>MPWFLGGGLLAVVGSALMFTVDANTSNSAGYGYSALLGIGGGCFLMSAFGCVGAVVDDDAVDDFNAVGVLSVVQGLGIAFFVSTAGIIYQNLGVSYTAPYLPADLAGAKNDILAGASSLVYQTFPEDVRDAIDLAIIKAKSRVYSLFIVASALTAITAPISWRKDILIRISPECYQC</sequence>
<evidence type="ECO:0000256" key="4">
    <source>
        <dbReference type="ARBA" id="ARBA00022692"/>
    </source>
</evidence>
<keyword evidence="10" id="KW-1185">Reference proteome</keyword>
<evidence type="ECO:0000313" key="10">
    <source>
        <dbReference type="Proteomes" id="UP001446871"/>
    </source>
</evidence>
<keyword evidence="8" id="KW-0732">Signal</keyword>
<evidence type="ECO:0000256" key="8">
    <source>
        <dbReference type="SAM" id="SignalP"/>
    </source>
</evidence>
<proteinExistence type="inferred from homology"/>
<keyword evidence="6 7" id="KW-0472">Membrane</keyword>
<evidence type="ECO:0000256" key="2">
    <source>
        <dbReference type="ARBA" id="ARBA00007520"/>
    </source>
</evidence>
<feature type="transmembrane region" description="Helical" evidence="7">
    <location>
        <begin position="33"/>
        <end position="56"/>
    </location>
</feature>
<evidence type="ECO:0000256" key="7">
    <source>
        <dbReference type="SAM" id="Phobius"/>
    </source>
</evidence>
<organism evidence="9 10">
    <name type="scientific">Apiospora saccharicola</name>
    <dbReference type="NCBI Taxonomy" id="335842"/>
    <lineage>
        <taxon>Eukaryota</taxon>
        <taxon>Fungi</taxon>
        <taxon>Dikarya</taxon>
        <taxon>Ascomycota</taxon>
        <taxon>Pezizomycotina</taxon>
        <taxon>Sordariomycetes</taxon>
        <taxon>Xylariomycetidae</taxon>
        <taxon>Amphisphaeriales</taxon>
        <taxon>Apiosporaceae</taxon>
        <taxon>Apiospora</taxon>
    </lineage>
</organism>
<gene>
    <name evidence="9" type="ORF">PG996_002845</name>
</gene>
<dbReference type="PANTHER" id="PTHR23501:SF12">
    <property type="entry name" value="MAJOR FACILITATOR SUPERFAMILY (MFS) PROFILE DOMAIN-CONTAINING PROTEIN-RELATED"/>
    <property type="match status" value="1"/>
</dbReference>
<comment type="similarity">
    <text evidence="2">Belongs to the major facilitator superfamily. TCR/Tet family.</text>
</comment>
<protein>
    <submittedName>
        <fullName evidence="9">Major facilitator superfamily domain-containing protein</fullName>
    </submittedName>
</protein>